<dbReference type="PANTHER" id="PTHR30055">
    <property type="entry name" value="HTH-TYPE TRANSCRIPTIONAL REGULATOR RUTR"/>
    <property type="match status" value="1"/>
</dbReference>
<dbReference type="InterPro" id="IPR036271">
    <property type="entry name" value="Tet_transcr_reg_TetR-rel_C_sf"/>
</dbReference>
<dbReference type="EMBL" id="JBHSAY010000005">
    <property type="protein sequence ID" value="MFC4130920.1"/>
    <property type="molecule type" value="Genomic_DNA"/>
</dbReference>
<reference evidence="7" key="1">
    <citation type="journal article" date="2019" name="Int. J. Syst. Evol. Microbiol.">
        <title>The Global Catalogue of Microorganisms (GCM) 10K type strain sequencing project: providing services to taxonomists for standard genome sequencing and annotation.</title>
        <authorList>
            <consortium name="The Broad Institute Genomics Platform"/>
            <consortium name="The Broad Institute Genome Sequencing Center for Infectious Disease"/>
            <person name="Wu L."/>
            <person name="Ma J."/>
        </authorList>
    </citation>
    <scope>NUCLEOTIDE SEQUENCE [LARGE SCALE GENOMIC DNA]</scope>
    <source>
        <strain evidence="7">CGMCC 4.7289</strain>
    </source>
</reference>
<protein>
    <submittedName>
        <fullName evidence="6">TetR/AcrR family transcriptional regulator</fullName>
    </submittedName>
</protein>
<feature type="DNA-binding region" description="H-T-H motif" evidence="4">
    <location>
        <begin position="34"/>
        <end position="53"/>
    </location>
</feature>
<dbReference type="Gene3D" id="1.10.357.10">
    <property type="entry name" value="Tetracycline Repressor, domain 2"/>
    <property type="match status" value="1"/>
</dbReference>
<keyword evidence="1" id="KW-0805">Transcription regulation</keyword>
<evidence type="ECO:0000256" key="1">
    <source>
        <dbReference type="ARBA" id="ARBA00023015"/>
    </source>
</evidence>
<comment type="caution">
    <text evidence="6">The sequence shown here is derived from an EMBL/GenBank/DDBJ whole genome shotgun (WGS) entry which is preliminary data.</text>
</comment>
<evidence type="ECO:0000256" key="4">
    <source>
        <dbReference type="PROSITE-ProRule" id="PRU00335"/>
    </source>
</evidence>
<dbReference type="Pfam" id="PF13305">
    <property type="entry name" value="TetR_C_33"/>
    <property type="match status" value="1"/>
</dbReference>
<dbReference type="InterPro" id="IPR050109">
    <property type="entry name" value="HTH-type_TetR-like_transc_reg"/>
</dbReference>
<keyword evidence="7" id="KW-1185">Reference proteome</keyword>
<evidence type="ECO:0000313" key="6">
    <source>
        <dbReference type="EMBL" id="MFC4130920.1"/>
    </source>
</evidence>
<accession>A0ABV8LJ03</accession>
<evidence type="ECO:0000256" key="3">
    <source>
        <dbReference type="ARBA" id="ARBA00023163"/>
    </source>
</evidence>
<dbReference type="InterPro" id="IPR009057">
    <property type="entry name" value="Homeodomain-like_sf"/>
</dbReference>
<keyword evidence="2 4" id="KW-0238">DNA-binding</keyword>
<dbReference type="Proteomes" id="UP001595816">
    <property type="component" value="Unassembled WGS sequence"/>
</dbReference>
<dbReference type="RefSeq" id="WP_253756942.1">
    <property type="nucleotide sequence ID" value="NZ_JAMZDZ010000001.1"/>
</dbReference>
<dbReference type="Pfam" id="PF00440">
    <property type="entry name" value="TetR_N"/>
    <property type="match status" value="1"/>
</dbReference>
<keyword evidence="3" id="KW-0804">Transcription</keyword>
<evidence type="ECO:0000259" key="5">
    <source>
        <dbReference type="PROSITE" id="PS50977"/>
    </source>
</evidence>
<dbReference type="InterPro" id="IPR025996">
    <property type="entry name" value="MT1864/Rv1816-like_C"/>
</dbReference>
<organism evidence="6 7">
    <name type="scientific">Hamadaea flava</name>
    <dbReference type="NCBI Taxonomy" id="1742688"/>
    <lineage>
        <taxon>Bacteria</taxon>
        <taxon>Bacillati</taxon>
        <taxon>Actinomycetota</taxon>
        <taxon>Actinomycetes</taxon>
        <taxon>Micromonosporales</taxon>
        <taxon>Micromonosporaceae</taxon>
        <taxon>Hamadaea</taxon>
    </lineage>
</organism>
<dbReference type="SUPFAM" id="SSF48498">
    <property type="entry name" value="Tetracyclin repressor-like, C-terminal domain"/>
    <property type="match status" value="1"/>
</dbReference>
<gene>
    <name evidence="6" type="ORF">ACFOZ4_09935</name>
</gene>
<evidence type="ECO:0000256" key="2">
    <source>
        <dbReference type="ARBA" id="ARBA00023125"/>
    </source>
</evidence>
<dbReference type="InterPro" id="IPR001647">
    <property type="entry name" value="HTH_TetR"/>
</dbReference>
<dbReference type="PANTHER" id="PTHR30055:SF243">
    <property type="entry name" value="HTH-TYPE TRANSCRIPTIONAL REGULATOR RV1816"/>
    <property type="match status" value="1"/>
</dbReference>
<dbReference type="SUPFAM" id="SSF46689">
    <property type="entry name" value="Homeodomain-like"/>
    <property type="match status" value="1"/>
</dbReference>
<dbReference type="PROSITE" id="PS50977">
    <property type="entry name" value="HTH_TETR_2"/>
    <property type="match status" value="1"/>
</dbReference>
<proteinExistence type="predicted"/>
<feature type="domain" description="HTH tetR-type" evidence="5">
    <location>
        <begin position="11"/>
        <end position="71"/>
    </location>
</feature>
<evidence type="ECO:0000313" key="7">
    <source>
        <dbReference type="Proteomes" id="UP001595816"/>
    </source>
</evidence>
<sequence length="228" mass="25474">MATNRRERQREATKQEIRDAARAQLTEGGPGAISLRAIARDMGLTAAALYRYYDSLDALVEDLCADRYDALTTEVLAARDNGATPLDQLREACRAYRRWALRNPHEYALICGEPVIDTMHTHVEPTPKGDAAMRFTLAFLEPFTAIWHARTTPPQPLVPGVAEALSGPNVEALRQALPIEGVAFFLIGWTRLAGAITMEIFGHLRWATDDVEPLFEQNLEDMLRQLTM</sequence>
<name>A0ABV8LJ03_9ACTN</name>